<evidence type="ECO:0000313" key="1">
    <source>
        <dbReference type="EMBL" id="CAH6722844.1"/>
    </source>
</evidence>
<evidence type="ECO:0000313" key="2">
    <source>
        <dbReference type="Proteomes" id="UP001152531"/>
    </source>
</evidence>
<dbReference type="EMBL" id="CALSDN010000011">
    <property type="protein sequence ID" value="CAH6722844.1"/>
    <property type="molecule type" value="Genomic_DNA"/>
</dbReference>
<protein>
    <submittedName>
        <fullName evidence="1">Signal recognition particle Sec65p subunit</fullName>
    </submittedName>
</protein>
<accession>A0ACA9YDB2</accession>
<reference evidence="1" key="1">
    <citation type="submission" date="2022-06" db="EMBL/GenBank/DDBJ databases">
        <authorList>
            <person name="Legras J.-L."/>
            <person name="Devillers H."/>
            <person name="Grondin C."/>
        </authorList>
    </citation>
    <scope>NUCLEOTIDE SEQUENCE</scope>
    <source>
        <strain evidence="1">CLIB 1444</strain>
    </source>
</reference>
<proteinExistence type="predicted"/>
<name>A0ACA9YDB2_9ASCO</name>
<dbReference type="Proteomes" id="UP001152531">
    <property type="component" value="Unassembled WGS sequence"/>
</dbReference>
<gene>
    <name evidence="1" type="ORF">CLIB1444_11S02432</name>
</gene>
<sequence>MSRRPVLETVDDDDIDNMDMDIAEFDPNLNTPIAPLRPQPSVVRSQDQTSKSPVLDIERPEDYDKDIRDPRQFSDTEKREFKSYQTIYPCYFDINRSHQSGRRVSKELAVSNPLAKTIADACRFLRIPVLLELDKSHPQDFGNPGRVKLLIKKDGQQVDELINNKRQVMNSIAKYLKQHPTTLESIGLKSGHPIPPEYKDGFEPEELPRVKGFEMNTIVPIHSQLTMKHPMTKHIYDPEPEQPKIPAAPKAPKKKVMKIRG</sequence>
<organism evidence="1 2">
    <name type="scientific">[Candida] jaroonii</name>
    <dbReference type="NCBI Taxonomy" id="467808"/>
    <lineage>
        <taxon>Eukaryota</taxon>
        <taxon>Fungi</taxon>
        <taxon>Dikarya</taxon>
        <taxon>Ascomycota</taxon>
        <taxon>Saccharomycotina</taxon>
        <taxon>Pichiomycetes</taxon>
        <taxon>Debaryomycetaceae</taxon>
        <taxon>Yamadazyma</taxon>
    </lineage>
</organism>
<comment type="caution">
    <text evidence="1">The sequence shown here is derived from an EMBL/GenBank/DDBJ whole genome shotgun (WGS) entry which is preliminary data.</text>
</comment>
<keyword evidence="2" id="KW-1185">Reference proteome</keyword>